<dbReference type="CDD" id="cd00093">
    <property type="entry name" value="HTH_XRE"/>
    <property type="match status" value="1"/>
</dbReference>
<sequence>MGDDANAGQGDTHTALADRLRKLMTARRMSQADLATAAGLSKAAVSNILNEKSVPHVDTLDRLAEALGITGKALSELHRLRDRADPRGRRLDSYLHAALGAARDHPYPGVLPGTTPPLAAVYVRQQATRRTEGEPEAADREGVPHRDAGGVLPAEQLLADGQMCLILAGPGGGKSSLLRTHLTRAIEQWLASHGGNALPVLIPAAELDRAPLIQALASAVNAELRSHGLVDELPPAFFATPPRPGVRWLVLVDGLDEITDPAARRRVLRTVATVAGGEQAALYRFAIATRPLPDAELTHLGPGVPRYDLLPFAPEDLPAVAGGWFRQSGLPDPDEAATRFTQALDRTHMTGLARIPLMLSMLCQLHAAAPEQLLPPTRGRIYDAFITELHKRQHAPGPGGIRVQTCAGLDRYGPSALAQAEHTLDHLHQLIAHLAAERHRGSTLPALTIVESQPEAQRPTRLPPDEWRAFLSTCLSRSGLLTTRAGEHVFLHQTLLEHLAARHATRTPQSRAHALHQAFHLPARLLESRPWDSRHRPGDCRRYWKAPADLSYTGFLLNAAHEGDPAAATPYLARLASFNGGLEGCAFITAQVQLGTPLPQDVIHAAADVCHDLAREATLGDFYRLEAVRVLAELGDVRAADLWHDLAREATLDRLYRLKAAWALAELGDVRAADLWHDLARDTTFNGRRRLEAARALTKLNGVRAADLWHDLARDTTLNGHWRQEAAWALAKLWDERAADVWQDLARDTTLDSRRRQEAAWARVKFQARARRRSAAGPGNSGNGE</sequence>
<dbReference type="InterPro" id="IPR004155">
    <property type="entry name" value="PBS_lyase_HEAT"/>
</dbReference>
<evidence type="ECO:0000313" key="2">
    <source>
        <dbReference type="EMBL" id="KAB1978528.1"/>
    </source>
</evidence>
<accession>A0A7J5D3G1</accession>
<dbReference type="Gene3D" id="1.25.10.10">
    <property type="entry name" value="Leucine-rich Repeat Variant"/>
    <property type="match status" value="1"/>
</dbReference>
<dbReference type="InterPro" id="IPR016024">
    <property type="entry name" value="ARM-type_fold"/>
</dbReference>
<dbReference type="EMBL" id="WBKG01000052">
    <property type="protein sequence ID" value="KAB1978528.1"/>
    <property type="molecule type" value="Genomic_DNA"/>
</dbReference>
<dbReference type="GO" id="GO:0003677">
    <property type="term" value="F:DNA binding"/>
    <property type="evidence" value="ECO:0007669"/>
    <property type="project" value="InterPro"/>
</dbReference>
<reference evidence="2 3" key="1">
    <citation type="submission" date="2019-09" db="EMBL/GenBank/DDBJ databases">
        <title>Isolation and identification of active actinomycetes.</title>
        <authorList>
            <person name="Yu Z."/>
            <person name="Han C."/>
            <person name="Yu B."/>
        </authorList>
    </citation>
    <scope>NUCLEOTIDE SEQUENCE [LARGE SCALE GENOMIC DNA]</scope>
    <source>
        <strain evidence="2 3">NEAU-H2</strain>
    </source>
</reference>
<comment type="caution">
    <text evidence="2">The sequence shown here is derived from an EMBL/GenBank/DDBJ whole genome shotgun (WGS) entry which is preliminary data.</text>
</comment>
<keyword evidence="3" id="KW-1185">Reference proteome</keyword>
<dbReference type="SUPFAM" id="SSF47413">
    <property type="entry name" value="lambda repressor-like DNA-binding domains"/>
    <property type="match status" value="1"/>
</dbReference>
<dbReference type="InterPro" id="IPR010982">
    <property type="entry name" value="Lambda_DNA-bd_dom_sf"/>
</dbReference>
<proteinExistence type="predicted"/>
<evidence type="ECO:0000259" key="1">
    <source>
        <dbReference type="PROSITE" id="PS50943"/>
    </source>
</evidence>
<dbReference type="Proteomes" id="UP000442990">
    <property type="component" value="Unassembled WGS sequence"/>
</dbReference>
<dbReference type="Gene3D" id="1.10.260.40">
    <property type="entry name" value="lambda repressor-like DNA-binding domains"/>
    <property type="match status" value="1"/>
</dbReference>
<dbReference type="InterPro" id="IPR011989">
    <property type="entry name" value="ARM-like"/>
</dbReference>
<dbReference type="PROSITE" id="PS50943">
    <property type="entry name" value="HTH_CROC1"/>
    <property type="match status" value="1"/>
</dbReference>
<dbReference type="SMART" id="SM00530">
    <property type="entry name" value="HTH_XRE"/>
    <property type="match status" value="1"/>
</dbReference>
<dbReference type="InterPro" id="IPR001387">
    <property type="entry name" value="Cro/C1-type_HTH"/>
</dbReference>
<dbReference type="RefSeq" id="WP_151474248.1">
    <property type="nucleotide sequence ID" value="NZ_WBKG01000052.1"/>
</dbReference>
<dbReference type="AlphaFoldDB" id="A0A7J5D3G1"/>
<gene>
    <name evidence="2" type="ORF">F8144_39495</name>
</gene>
<dbReference type="Pfam" id="PF01381">
    <property type="entry name" value="HTH_3"/>
    <property type="match status" value="1"/>
</dbReference>
<dbReference type="SMART" id="SM00567">
    <property type="entry name" value="EZ_HEAT"/>
    <property type="match status" value="4"/>
</dbReference>
<dbReference type="SUPFAM" id="SSF48371">
    <property type="entry name" value="ARM repeat"/>
    <property type="match status" value="1"/>
</dbReference>
<evidence type="ECO:0000313" key="3">
    <source>
        <dbReference type="Proteomes" id="UP000442990"/>
    </source>
</evidence>
<feature type="domain" description="HTH cro/C1-type" evidence="1">
    <location>
        <begin position="20"/>
        <end position="74"/>
    </location>
</feature>
<organism evidence="2 3">
    <name type="scientific">Streptomyces triticiradicis</name>
    <dbReference type="NCBI Taxonomy" id="2651189"/>
    <lineage>
        <taxon>Bacteria</taxon>
        <taxon>Bacillati</taxon>
        <taxon>Actinomycetota</taxon>
        <taxon>Actinomycetes</taxon>
        <taxon>Kitasatosporales</taxon>
        <taxon>Streptomycetaceae</taxon>
        <taxon>Streptomyces</taxon>
    </lineage>
</organism>
<name>A0A7J5D3G1_9ACTN</name>
<protein>
    <submittedName>
        <fullName evidence="2">Helix-turn-helix domain-containing protein</fullName>
    </submittedName>
</protein>